<name>A0A494Y9I2_9BURK</name>
<keyword evidence="4 5" id="KW-0732">Signal</keyword>
<evidence type="ECO:0000313" key="7">
    <source>
        <dbReference type="Proteomes" id="UP000270342"/>
    </source>
</evidence>
<dbReference type="EMBL" id="RBZU01000001">
    <property type="protein sequence ID" value="RKP59016.1"/>
    <property type="molecule type" value="Genomic_DNA"/>
</dbReference>
<dbReference type="InterPro" id="IPR050492">
    <property type="entry name" value="Bact_metal-bind_prot9"/>
</dbReference>
<dbReference type="GO" id="GO:0030001">
    <property type="term" value="P:metal ion transport"/>
    <property type="evidence" value="ECO:0007669"/>
    <property type="project" value="InterPro"/>
</dbReference>
<dbReference type="PANTHER" id="PTHR42953">
    <property type="entry name" value="HIGH-AFFINITY ZINC UPTAKE SYSTEM PROTEIN ZNUA-RELATED"/>
    <property type="match status" value="1"/>
</dbReference>
<keyword evidence="3" id="KW-0479">Metal-binding</keyword>
<evidence type="ECO:0000313" key="6">
    <source>
        <dbReference type="EMBL" id="RKP59016.1"/>
    </source>
</evidence>
<dbReference type="PANTHER" id="PTHR42953:SF1">
    <property type="entry name" value="METAL-BINDING PROTEIN HI_0362-RELATED"/>
    <property type="match status" value="1"/>
</dbReference>
<dbReference type="AlphaFoldDB" id="A0A494Y9I2"/>
<evidence type="ECO:0000256" key="4">
    <source>
        <dbReference type="ARBA" id="ARBA00022729"/>
    </source>
</evidence>
<dbReference type="SUPFAM" id="SSF53807">
    <property type="entry name" value="Helical backbone' metal receptor"/>
    <property type="match status" value="1"/>
</dbReference>
<evidence type="ECO:0000256" key="1">
    <source>
        <dbReference type="ARBA" id="ARBA00004196"/>
    </source>
</evidence>
<comment type="caution">
    <text evidence="6">The sequence shown here is derived from an EMBL/GenBank/DDBJ whole genome shotgun (WGS) entry which is preliminary data.</text>
</comment>
<dbReference type="OrthoDB" id="9793396at2"/>
<keyword evidence="7" id="KW-1185">Reference proteome</keyword>
<gene>
    <name evidence="6" type="ORF">D7S86_03635</name>
</gene>
<dbReference type="RefSeq" id="WP_121083494.1">
    <property type="nucleotide sequence ID" value="NZ_RBZU01000001.1"/>
</dbReference>
<reference evidence="6 7" key="1">
    <citation type="submission" date="2018-10" db="EMBL/GenBank/DDBJ databases">
        <title>Robbsia sp. DHC34, isolated from soil.</title>
        <authorList>
            <person name="Gao Z.-H."/>
            <person name="Qiu L.-H."/>
        </authorList>
    </citation>
    <scope>NUCLEOTIDE SEQUENCE [LARGE SCALE GENOMIC DNA]</scope>
    <source>
        <strain evidence="6 7">DHC34</strain>
    </source>
</reference>
<dbReference type="GO" id="GO:0046872">
    <property type="term" value="F:metal ion binding"/>
    <property type="evidence" value="ECO:0007669"/>
    <property type="project" value="UniProtKB-KW"/>
</dbReference>
<sequence length="308" mass="32438">MSALVSAALFGLSSLFGLAVAADAHAAARVPVVAAENFYGDVATQIGGDHVAVKSIMSNPDQDPHLFETSPSTARDLSSARIVLFNGAAYDPWMQKLLSASPRPGRVLIEAGALVGAKDGDNPHLWYHPATMPAVAKAYADALKQADPSSGADVDARLTAFLASLAPINAKIASMRAKYAGIPITATEPVFGYMADAIGLDVRNRRLQTAVMNDTEPTASDLAAFEQDLRNRRVEVLIYNAQVSDEMTRKMLAIAKASGVAIVSVTETEPHGVNYQTWMSEQLDALDAALAKQAPHAHRGSSSGAAAQ</sequence>
<dbReference type="Pfam" id="PF01297">
    <property type="entry name" value="ZnuA"/>
    <property type="match status" value="1"/>
</dbReference>
<dbReference type="Gene3D" id="3.40.50.1980">
    <property type="entry name" value="Nitrogenase molybdenum iron protein domain"/>
    <property type="match status" value="2"/>
</dbReference>
<evidence type="ECO:0000256" key="2">
    <source>
        <dbReference type="ARBA" id="ARBA00022448"/>
    </source>
</evidence>
<dbReference type="Proteomes" id="UP000270342">
    <property type="component" value="Unassembled WGS sequence"/>
</dbReference>
<dbReference type="InterPro" id="IPR006127">
    <property type="entry name" value="ZnuA-like"/>
</dbReference>
<organism evidence="6 7">
    <name type="scientific">Pararobbsia silviterrae</name>
    <dbReference type="NCBI Taxonomy" id="1792498"/>
    <lineage>
        <taxon>Bacteria</taxon>
        <taxon>Pseudomonadati</taxon>
        <taxon>Pseudomonadota</taxon>
        <taxon>Betaproteobacteria</taxon>
        <taxon>Burkholderiales</taxon>
        <taxon>Burkholderiaceae</taxon>
        <taxon>Pararobbsia</taxon>
    </lineage>
</organism>
<evidence type="ECO:0000256" key="5">
    <source>
        <dbReference type="SAM" id="SignalP"/>
    </source>
</evidence>
<dbReference type="GO" id="GO:0030313">
    <property type="term" value="C:cell envelope"/>
    <property type="evidence" value="ECO:0007669"/>
    <property type="project" value="UniProtKB-SubCell"/>
</dbReference>
<protein>
    <submittedName>
        <fullName evidence="6">Cation ABC transporter substrate-binding protein</fullName>
    </submittedName>
</protein>
<keyword evidence="2" id="KW-0813">Transport</keyword>
<feature type="signal peptide" evidence="5">
    <location>
        <begin position="1"/>
        <end position="21"/>
    </location>
</feature>
<feature type="chain" id="PRO_5019781766" evidence="5">
    <location>
        <begin position="22"/>
        <end position="308"/>
    </location>
</feature>
<evidence type="ECO:0000256" key="3">
    <source>
        <dbReference type="ARBA" id="ARBA00022723"/>
    </source>
</evidence>
<proteinExistence type="predicted"/>
<comment type="subcellular location">
    <subcellularLocation>
        <location evidence="1">Cell envelope</location>
    </subcellularLocation>
</comment>
<accession>A0A494Y9I2</accession>